<evidence type="ECO:0008006" key="4">
    <source>
        <dbReference type="Google" id="ProtNLM"/>
    </source>
</evidence>
<reference evidence="2 3" key="1">
    <citation type="journal article" date="2014" name="Int. J. Syst. Evol. Microbiol.">
        <title>Phaeodactylibacter xiamenensis gen. nov., sp. nov., a member of the family Saprospiraceae isolated from the marine alga Phaeodactylum tricornutum.</title>
        <authorList>
            <person name="Chen Z.Jr."/>
            <person name="Lei X."/>
            <person name="Lai Q."/>
            <person name="Li Y."/>
            <person name="Zhang B."/>
            <person name="Zhang J."/>
            <person name="Zhang H."/>
            <person name="Yang L."/>
            <person name="Zheng W."/>
            <person name="Tian Y."/>
            <person name="Yu Z."/>
            <person name="Xu H.Jr."/>
            <person name="Zheng T."/>
        </authorList>
    </citation>
    <scope>NUCLEOTIDE SEQUENCE [LARGE SCALE GENOMIC DNA]</scope>
    <source>
        <strain evidence="2 3">KD52</strain>
    </source>
</reference>
<name>A0A098SB92_9BACT</name>
<proteinExistence type="predicted"/>
<dbReference type="PROSITE" id="PS51257">
    <property type="entry name" value="PROKAR_LIPOPROTEIN"/>
    <property type="match status" value="1"/>
</dbReference>
<dbReference type="Proteomes" id="UP000029736">
    <property type="component" value="Unassembled WGS sequence"/>
</dbReference>
<gene>
    <name evidence="2" type="ORF">IX84_03585</name>
</gene>
<dbReference type="EMBL" id="JPOS01000010">
    <property type="protein sequence ID" value="KGE89405.1"/>
    <property type="molecule type" value="Genomic_DNA"/>
</dbReference>
<keyword evidence="3" id="KW-1185">Reference proteome</keyword>
<evidence type="ECO:0000313" key="3">
    <source>
        <dbReference type="Proteomes" id="UP000029736"/>
    </source>
</evidence>
<dbReference type="RefSeq" id="WP_044216543.1">
    <property type="nucleotide sequence ID" value="NZ_JBKAGJ010000019.1"/>
</dbReference>
<dbReference type="OrthoDB" id="1199198at2"/>
<dbReference type="AlphaFoldDB" id="A0A098SB92"/>
<keyword evidence="1" id="KW-0732">Signal</keyword>
<feature type="signal peptide" evidence="1">
    <location>
        <begin position="1"/>
        <end position="21"/>
    </location>
</feature>
<protein>
    <recommendedName>
        <fullName evidence="4">Lipoprotein</fullName>
    </recommendedName>
</protein>
<sequence>MTSRILKITALLFFAATLFVACDKEATTDSFGEIETQEAFMQMEEAGHLGSNGCFQLVFPVTLVFEDGTTAAVDSRIAIRQAIRAWIQVNGRPTQRPQFEYPFDVTLEDGTVQTITSGEEFRALIQECRPNGPNGPHDHTPCYDLVFPVTLVYPDGTEAEAAGPLALRQLLRQWKVNNPDSDERPTLGFPIQVTLSANDSLVTVNSQEELMALREDCAPGNFGPCFTINYPVTIALPDGTTAEADSPQAARQIFQDWRENNPGPPTASERPGFVFPIEVTLTEDDSVVSVESPEELRALWNDCH</sequence>
<comment type="caution">
    <text evidence="2">The sequence shown here is derived from an EMBL/GenBank/DDBJ whole genome shotgun (WGS) entry which is preliminary data.</text>
</comment>
<feature type="chain" id="PRO_5001940100" description="Lipoprotein" evidence="1">
    <location>
        <begin position="22"/>
        <end position="304"/>
    </location>
</feature>
<dbReference type="STRING" id="1524460.IX84_03585"/>
<evidence type="ECO:0000256" key="1">
    <source>
        <dbReference type="SAM" id="SignalP"/>
    </source>
</evidence>
<evidence type="ECO:0000313" key="2">
    <source>
        <dbReference type="EMBL" id="KGE89405.1"/>
    </source>
</evidence>
<accession>A0A098SB92</accession>
<organism evidence="2 3">
    <name type="scientific">Phaeodactylibacter xiamenensis</name>
    <dbReference type="NCBI Taxonomy" id="1524460"/>
    <lineage>
        <taxon>Bacteria</taxon>
        <taxon>Pseudomonadati</taxon>
        <taxon>Bacteroidota</taxon>
        <taxon>Saprospiria</taxon>
        <taxon>Saprospirales</taxon>
        <taxon>Haliscomenobacteraceae</taxon>
        <taxon>Phaeodactylibacter</taxon>
    </lineage>
</organism>